<gene>
    <name evidence="1" type="ORF">KP509_18G024100</name>
</gene>
<comment type="caution">
    <text evidence="1">The sequence shown here is derived from an EMBL/GenBank/DDBJ whole genome shotgun (WGS) entry which is preliminary data.</text>
</comment>
<sequence length="116" mass="13399">MITEAYLLSSNNLFYLIKWHISSSMKLLCCLAHTFSMAVDHDYHTKPVSCAALLPARFRLSAQAWLSPLLVSVPSSRFLLKSVRESFSLEHISCTNFHRFLLLPFKVWLPPEYNRP</sequence>
<evidence type="ECO:0000313" key="2">
    <source>
        <dbReference type="Proteomes" id="UP000825935"/>
    </source>
</evidence>
<accession>A0A8T2SRW0</accession>
<evidence type="ECO:0000313" key="1">
    <source>
        <dbReference type="EMBL" id="KAH7365379.1"/>
    </source>
</evidence>
<protein>
    <submittedName>
        <fullName evidence="1">Uncharacterized protein</fullName>
    </submittedName>
</protein>
<dbReference type="AlphaFoldDB" id="A0A8T2SRW0"/>
<dbReference type="Proteomes" id="UP000825935">
    <property type="component" value="Chromosome 18"/>
</dbReference>
<reference evidence="1" key="1">
    <citation type="submission" date="2021-08" db="EMBL/GenBank/DDBJ databases">
        <title>WGS assembly of Ceratopteris richardii.</title>
        <authorList>
            <person name="Marchant D.B."/>
            <person name="Chen G."/>
            <person name="Jenkins J."/>
            <person name="Shu S."/>
            <person name="Leebens-Mack J."/>
            <person name="Grimwood J."/>
            <person name="Schmutz J."/>
            <person name="Soltis P."/>
            <person name="Soltis D."/>
            <person name="Chen Z.-H."/>
        </authorList>
    </citation>
    <scope>NUCLEOTIDE SEQUENCE</scope>
    <source>
        <strain evidence="1">Whitten #5841</strain>
        <tissue evidence="1">Leaf</tissue>
    </source>
</reference>
<dbReference type="EMBL" id="CM035423">
    <property type="protein sequence ID" value="KAH7365379.1"/>
    <property type="molecule type" value="Genomic_DNA"/>
</dbReference>
<organism evidence="1 2">
    <name type="scientific">Ceratopteris richardii</name>
    <name type="common">Triangle waterfern</name>
    <dbReference type="NCBI Taxonomy" id="49495"/>
    <lineage>
        <taxon>Eukaryota</taxon>
        <taxon>Viridiplantae</taxon>
        <taxon>Streptophyta</taxon>
        <taxon>Embryophyta</taxon>
        <taxon>Tracheophyta</taxon>
        <taxon>Polypodiopsida</taxon>
        <taxon>Polypodiidae</taxon>
        <taxon>Polypodiales</taxon>
        <taxon>Pteridineae</taxon>
        <taxon>Pteridaceae</taxon>
        <taxon>Parkerioideae</taxon>
        <taxon>Ceratopteris</taxon>
    </lineage>
</organism>
<proteinExistence type="predicted"/>
<keyword evidence="2" id="KW-1185">Reference proteome</keyword>
<name>A0A8T2SRW0_CERRI</name>